<accession>A0A427XPE3</accession>
<feature type="region of interest" description="Disordered" evidence="1">
    <location>
        <begin position="94"/>
        <end position="129"/>
    </location>
</feature>
<feature type="compositionally biased region" description="Polar residues" evidence="1">
    <location>
        <begin position="20"/>
        <end position="29"/>
    </location>
</feature>
<reference evidence="2 3" key="1">
    <citation type="submission" date="2018-11" db="EMBL/GenBank/DDBJ databases">
        <title>Genome sequence of Saitozyma podzolica DSM 27192.</title>
        <authorList>
            <person name="Aliyu H."/>
            <person name="Gorte O."/>
            <person name="Ochsenreither K."/>
        </authorList>
    </citation>
    <scope>NUCLEOTIDE SEQUENCE [LARGE SCALE GENOMIC DNA]</scope>
    <source>
        <strain evidence="2 3">DSM 27192</strain>
    </source>
</reference>
<dbReference type="AlphaFoldDB" id="A0A427XPE3"/>
<evidence type="ECO:0000313" key="3">
    <source>
        <dbReference type="Proteomes" id="UP000279259"/>
    </source>
</evidence>
<comment type="caution">
    <text evidence="2">The sequence shown here is derived from an EMBL/GenBank/DDBJ whole genome shotgun (WGS) entry which is preliminary data.</text>
</comment>
<organism evidence="2 3">
    <name type="scientific">Saitozyma podzolica</name>
    <dbReference type="NCBI Taxonomy" id="1890683"/>
    <lineage>
        <taxon>Eukaryota</taxon>
        <taxon>Fungi</taxon>
        <taxon>Dikarya</taxon>
        <taxon>Basidiomycota</taxon>
        <taxon>Agaricomycotina</taxon>
        <taxon>Tremellomycetes</taxon>
        <taxon>Tremellales</taxon>
        <taxon>Trimorphomycetaceae</taxon>
        <taxon>Saitozyma</taxon>
    </lineage>
</organism>
<feature type="region of interest" description="Disordered" evidence="1">
    <location>
        <begin position="11"/>
        <end position="34"/>
    </location>
</feature>
<evidence type="ECO:0000313" key="2">
    <source>
        <dbReference type="EMBL" id="RSH80700.1"/>
    </source>
</evidence>
<gene>
    <name evidence="2" type="ORF">EHS25_007178</name>
</gene>
<keyword evidence="3" id="KW-1185">Reference proteome</keyword>
<name>A0A427XPE3_9TREE</name>
<dbReference type="EMBL" id="RSCD01000034">
    <property type="protein sequence ID" value="RSH80700.1"/>
    <property type="molecule type" value="Genomic_DNA"/>
</dbReference>
<proteinExistence type="predicted"/>
<sequence length="156" mass="17573">MREVGAWCNLVPSEDHRPSSLMSPSSNPQADLGQVARARRKEYVRNLIRLHPTIDDKRPTDKVYTIPAQTTITPIPNTRTPFLGIRRYSMVNATRRGSLEGTPPQSTEDATRRGSLEGTPPQSTKDATRRDSYCSYCYNDTSTRHVIVSHGCSRHF</sequence>
<dbReference type="Proteomes" id="UP000279259">
    <property type="component" value="Unassembled WGS sequence"/>
</dbReference>
<evidence type="ECO:0000256" key="1">
    <source>
        <dbReference type="SAM" id="MobiDB-lite"/>
    </source>
</evidence>
<protein>
    <submittedName>
        <fullName evidence="2">Uncharacterized protein</fullName>
    </submittedName>
</protein>